<dbReference type="Gene3D" id="1.10.10.10">
    <property type="entry name" value="Winged helix-like DNA-binding domain superfamily/Winged helix DNA-binding domain"/>
    <property type="match status" value="1"/>
</dbReference>
<dbReference type="PANTHER" id="PTHR42756:SF1">
    <property type="entry name" value="TRANSCRIPTIONAL REPRESSOR OF EMRAB OPERON"/>
    <property type="match status" value="1"/>
</dbReference>
<evidence type="ECO:0000256" key="3">
    <source>
        <dbReference type="ARBA" id="ARBA00023163"/>
    </source>
</evidence>
<keyword evidence="1" id="KW-0805">Transcription regulation</keyword>
<protein>
    <submittedName>
        <fullName evidence="5">MarR family transcriptional regulator</fullName>
    </submittedName>
</protein>
<dbReference type="EMBL" id="SACY01000002">
    <property type="protein sequence ID" value="RVU25758.1"/>
    <property type="molecule type" value="Genomic_DNA"/>
</dbReference>
<dbReference type="Proteomes" id="UP000282832">
    <property type="component" value="Unassembled WGS sequence"/>
</dbReference>
<dbReference type="GO" id="GO:0003677">
    <property type="term" value="F:DNA binding"/>
    <property type="evidence" value="ECO:0007669"/>
    <property type="project" value="UniProtKB-KW"/>
</dbReference>
<keyword evidence="3" id="KW-0804">Transcription</keyword>
<evidence type="ECO:0000256" key="2">
    <source>
        <dbReference type="ARBA" id="ARBA00023125"/>
    </source>
</evidence>
<keyword evidence="2" id="KW-0238">DNA-binding</keyword>
<dbReference type="SMART" id="SM00347">
    <property type="entry name" value="HTH_MARR"/>
    <property type="match status" value="1"/>
</dbReference>
<dbReference type="InterPro" id="IPR000835">
    <property type="entry name" value="HTH_MarR-typ"/>
</dbReference>
<dbReference type="InterPro" id="IPR036388">
    <property type="entry name" value="WH-like_DNA-bd_sf"/>
</dbReference>
<keyword evidence="6" id="KW-1185">Reference proteome</keyword>
<evidence type="ECO:0000259" key="4">
    <source>
        <dbReference type="PROSITE" id="PS50995"/>
    </source>
</evidence>
<accession>A0A437PU47</accession>
<organism evidence="5 6">
    <name type="scientific">Sandaracinomonas limnophila</name>
    <dbReference type="NCBI Taxonomy" id="1862386"/>
    <lineage>
        <taxon>Bacteria</taxon>
        <taxon>Pseudomonadati</taxon>
        <taxon>Bacteroidota</taxon>
        <taxon>Cytophagia</taxon>
        <taxon>Cytophagales</taxon>
        <taxon>Flectobacillaceae</taxon>
        <taxon>Sandaracinomonas</taxon>
    </lineage>
</organism>
<reference evidence="5 6" key="1">
    <citation type="submission" date="2019-01" db="EMBL/GenBank/DDBJ databases">
        <authorList>
            <person name="Chen W.-M."/>
        </authorList>
    </citation>
    <scope>NUCLEOTIDE SEQUENCE [LARGE SCALE GENOMIC DNA]</scope>
    <source>
        <strain evidence="5 6">FSY-15</strain>
    </source>
</reference>
<comment type="caution">
    <text evidence="5">The sequence shown here is derived from an EMBL/GenBank/DDBJ whole genome shotgun (WGS) entry which is preliminary data.</text>
</comment>
<dbReference type="RefSeq" id="WP_127802934.1">
    <property type="nucleotide sequence ID" value="NZ_SACY01000002.1"/>
</dbReference>
<dbReference type="InterPro" id="IPR036390">
    <property type="entry name" value="WH_DNA-bd_sf"/>
</dbReference>
<dbReference type="GO" id="GO:0003700">
    <property type="term" value="F:DNA-binding transcription factor activity"/>
    <property type="evidence" value="ECO:0007669"/>
    <property type="project" value="InterPro"/>
</dbReference>
<proteinExistence type="predicted"/>
<dbReference type="PRINTS" id="PR00598">
    <property type="entry name" value="HTHMARR"/>
</dbReference>
<dbReference type="OrthoDB" id="1467380at2"/>
<dbReference type="Pfam" id="PF01047">
    <property type="entry name" value="MarR"/>
    <property type="match status" value="1"/>
</dbReference>
<evidence type="ECO:0000313" key="5">
    <source>
        <dbReference type="EMBL" id="RVU25758.1"/>
    </source>
</evidence>
<evidence type="ECO:0000313" key="6">
    <source>
        <dbReference type="Proteomes" id="UP000282832"/>
    </source>
</evidence>
<dbReference type="PROSITE" id="PS50995">
    <property type="entry name" value="HTH_MARR_2"/>
    <property type="match status" value="1"/>
</dbReference>
<sequence length="154" mass="17902">MKAENTIDFQIKSSWYAISRMYNNYAAHFDMTMAIGYVLLHIDKEGTPATKIAPALGLEVRSLTRMLKTLEEKKWIKREANYNDKRIVKIFLTEKGKQKRDQAKQGVILFNELIKQKISAEKLEVFFDVMKIINNALEEDPKLILEGIQKHIKS</sequence>
<dbReference type="AlphaFoldDB" id="A0A437PU47"/>
<evidence type="ECO:0000256" key="1">
    <source>
        <dbReference type="ARBA" id="ARBA00023015"/>
    </source>
</evidence>
<dbReference type="SUPFAM" id="SSF46785">
    <property type="entry name" value="Winged helix' DNA-binding domain"/>
    <property type="match status" value="1"/>
</dbReference>
<dbReference type="PANTHER" id="PTHR42756">
    <property type="entry name" value="TRANSCRIPTIONAL REGULATOR, MARR"/>
    <property type="match status" value="1"/>
</dbReference>
<feature type="domain" description="HTH marR-type" evidence="4">
    <location>
        <begin position="1"/>
        <end position="135"/>
    </location>
</feature>
<gene>
    <name evidence="5" type="ORF">EOJ36_04900</name>
</gene>
<name>A0A437PU47_9BACT</name>